<accession>A0A0P1AIZ8</accession>
<organism evidence="1 2">
    <name type="scientific">Plasmopara halstedii</name>
    <name type="common">Downy mildew of sunflower</name>
    <dbReference type="NCBI Taxonomy" id="4781"/>
    <lineage>
        <taxon>Eukaryota</taxon>
        <taxon>Sar</taxon>
        <taxon>Stramenopiles</taxon>
        <taxon>Oomycota</taxon>
        <taxon>Peronosporomycetes</taxon>
        <taxon>Peronosporales</taxon>
        <taxon>Peronosporaceae</taxon>
        <taxon>Plasmopara</taxon>
    </lineage>
</organism>
<name>A0A0P1AIZ8_PLAHL</name>
<dbReference type="GeneID" id="59053116"/>
<dbReference type="EMBL" id="CCYD01000523">
    <property type="protein sequence ID" value="CEG40497.1"/>
    <property type="molecule type" value="Genomic_DNA"/>
</dbReference>
<evidence type="ECO:0000313" key="1">
    <source>
        <dbReference type="EMBL" id="CEG40497.1"/>
    </source>
</evidence>
<reference evidence="2" key="1">
    <citation type="submission" date="2014-09" db="EMBL/GenBank/DDBJ databases">
        <authorList>
            <person name="Sharma Rahul"/>
            <person name="Thines Marco"/>
        </authorList>
    </citation>
    <scope>NUCLEOTIDE SEQUENCE [LARGE SCALE GENOMIC DNA]</scope>
</reference>
<dbReference type="Proteomes" id="UP000054928">
    <property type="component" value="Unassembled WGS sequence"/>
</dbReference>
<evidence type="ECO:0000313" key="2">
    <source>
        <dbReference type="Proteomes" id="UP000054928"/>
    </source>
</evidence>
<protein>
    <submittedName>
        <fullName evidence="1">Uncharacterized protein</fullName>
    </submittedName>
</protein>
<dbReference type="RefSeq" id="XP_036263148.1">
    <property type="nucleotide sequence ID" value="XM_036407446.1"/>
</dbReference>
<dbReference type="AlphaFoldDB" id="A0A0P1AIZ8"/>
<proteinExistence type="predicted"/>
<sequence length="59" mass="6552">MQHRYVLQPTVPHICEVLAFVHLTIFQQVTVAVSVTDCIASATANKCTFLIIRILAVAR</sequence>
<keyword evidence="2" id="KW-1185">Reference proteome</keyword>